<evidence type="ECO:0000259" key="12">
    <source>
        <dbReference type="Pfam" id="PF01743"/>
    </source>
</evidence>
<dbReference type="EMBL" id="AP026708">
    <property type="protein sequence ID" value="BDQ32623.1"/>
    <property type="molecule type" value="Genomic_DNA"/>
</dbReference>
<accession>A0ABM8AML8</accession>
<evidence type="ECO:0000313" key="15">
    <source>
        <dbReference type="EMBL" id="BDQ32623.1"/>
    </source>
</evidence>
<dbReference type="Pfam" id="PF01743">
    <property type="entry name" value="PolyA_pol"/>
    <property type="match status" value="1"/>
</dbReference>
<dbReference type="InterPro" id="IPR043519">
    <property type="entry name" value="NT_sf"/>
</dbReference>
<feature type="domain" description="HD" evidence="13">
    <location>
        <begin position="211"/>
        <end position="276"/>
    </location>
</feature>
<evidence type="ECO:0000256" key="6">
    <source>
        <dbReference type="ARBA" id="ARBA00022741"/>
    </source>
</evidence>
<keyword evidence="4" id="KW-0548">Nucleotidyltransferase</keyword>
<proteinExistence type="inferred from homology"/>
<evidence type="ECO:0000256" key="10">
    <source>
        <dbReference type="ARBA" id="ARBA00022884"/>
    </source>
</evidence>
<evidence type="ECO:0000256" key="9">
    <source>
        <dbReference type="ARBA" id="ARBA00022842"/>
    </source>
</evidence>
<dbReference type="Gene3D" id="1.10.3090.10">
    <property type="entry name" value="cca-adding enzyme, domain 2"/>
    <property type="match status" value="1"/>
</dbReference>
<keyword evidence="5" id="KW-0479">Metal-binding</keyword>
<evidence type="ECO:0000313" key="16">
    <source>
        <dbReference type="Proteomes" id="UP001061361"/>
    </source>
</evidence>
<evidence type="ECO:0000256" key="11">
    <source>
        <dbReference type="RuleBase" id="RU003953"/>
    </source>
</evidence>
<dbReference type="InterPro" id="IPR050124">
    <property type="entry name" value="tRNA_CCA-adding_enzyme"/>
</dbReference>
<gene>
    <name evidence="15" type="ORF">JCM14722_01650</name>
</gene>
<keyword evidence="10 11" id="KW-0694">RNA-binding</keyword>
<comment type="similarity">
    <text evidence="11">Belongs to the tRNA nucleotidyltransferase/poly(A) polymerase family.</text>
</comment>
<keyword evidence="9" id="KW-0460">Magnesium</keyword>
<dbReference type="InterPro" id="IPR002646">
    <property type="entry name" value="PolA_pol_head_dom"/>
</dbReference>
<evidence type="ECO:0000256" key="3">
    <source>
        <dbReference type="ARBA" id="ARBA00022694"/>
    </source>
</evidence>
<dbReference type="Gene3D" id="3.30.460.10">
    <property type="entry name" value="Beta Polymerase, domain 2"/>
    <property type="match status" value="2"/>
</dbReference>
<keyword evidence="16" id="KW-1185">Reference proteome</keyword>
<reference evidence="15" key="1">
    <citation type="submission" date="2022-08" db="EMBL/GenBank/DDBJ databases">
        <title>Genome Sequence of the sulphate-reducing bacterium, Pseudodesulfovibrio portus JCM14722.</title>
        <authorList>
            <person name="Kondo R."/>
            <person name="Kataoka T."/>
        </authorList>
    </citation>
    <scope>NUCLEOTIDE SEQUENCE</scope>
    <source>
        <strain evidence="15">JCM 14722</strain>
    </source>
</reference>
<evidence type="ECO:0000259" key="13">
    <source>
        <dbReference type="Pfam" id="PF01966"/>
    </source>
</evidence>
<dbReference type="InterPro" id="IPR006674">
    <property type="entry name" value="HD_domain"/>
</dbReference>
<sequence>MIMRFYLVGGAVRDLLLGRDLTDRDYLVTDCTRDEFLRAFPEAQEVGQAFPVFWLFRTEFSFPRAHSLTEELRSRDLTVNAQLLDDDGNLLCHPQGLEDLRNRILRPASDHSFRDDPLRVFRAARFFAQLPDFTPHDELKNAMTRVSDTGLLSSLPADRVGSEVRKALNAPSPGNFLRLLNETNCLSPWFGELEKAAEMAAGPPAHHDSDVLEHTCRIMDSLAGNELRVWMGLCHDLGKTLTPKNKLPRHHGHDHAGIRLAEELTIRLRLPNNLKVAGMKAAKWHMVAARYDELRPGTRVDLLMDTHLSGTLAPLFRLVRADHGLDFEGSAAADLASILQVRLNPEDRNRGRESGQVLRRLRAEALTRKG</sequence>
<dbReference type="SUPFAM" id="SSF81891">
    <property type="entry name" value="Poly A polymerase C-terminal region-like"/>
    <property type="match status" value="1"/>
</dbReference>
<keyword evidence="6" id="KW-0547">Nucleotide-binding</keyword>
<dbReference type="Pfam" id="PF12627">
    <property type="entry name" value="PolyA_pol_RNAbd"/>
    <property type="match status" value="1"/>
</dbReference>
<evidence type="ECO:0000256" key="5">
    <source>
        <dbReference type="ARBA" id="ARBA00022723"/>
    </source>
</evidence>
<dbReference type="PANTHER" id="PTHR47545:SF1">
    <property type="entry name" value="MULTIFUNCTIONAL CCA PROTEIN"/>
    <property type="match status" value="1"/>
</dbReference>
<comment type="cofactor">
    <cofactor evidence="1">
        <name>Mg(2+)</name>
        <dbReference type="ChEBI" id="CHEBI:18420"/>
    </cofactor>
</comment>
<dbReference type="InterPro" id="IPR032828">
    <property type="entry name" value="PolyA_RNA-bd"/>
</dbReference>
<evidence type="ECO:0000256" key="8">
    <source>
        <dbReference type="ARBA" id="ARBA00022840"/>
    </source>
</evidence>
<dbReference type="Pfam" id="PF01966">
    <property type="entry name" value="HD"/>
    <property type="match status" value="1"/>
</dbReference>
<name>A0ABM8AML8_9BACT</name>
<evidence type="ECO:0000256" key="4">
    <source>
        <dbReference type="ARBA" id="ARBA00022695"/>
    </source>
</evidence>
<evidence type="ECO:0000256" key="1">
    <source>
        <dbReference type="ARBA" id="ARBA00001946"/>
    </source>
</evidence>
<keyword evidence="7" id="KW-0692">RNA repair</keyword>
<evidence type="ECO:0000256" key="2">
    <source>
        <dbReference type="ARBA" id="ARBA00022679"/>
    </source>
</evidence>
<keyword evidence="3" id="KW-0819">tRNA processing</keyword>
<dbReference type="Proteomes" id="UP001061361">
    <property type="component" value="Chromosome"/>
</dbReference>
<feature type="domain" description="Poly A polymerase head" evidence="12">
    <location>
        <begin position="5"/>
        <end position="45"/>
    </location>
</feature>
<organism evidence="15 16">
    <name type="scientific">Pseudodesulfovibrio portus</name>
    <dbReference type="NCBI Taxonomy" id="231439"/>
    <lineage>
        <taxon>Bacteria</taxon>
        <taxon>Pseudomonadati</taxon>
        <taxon>Thermodesulfobacteriota</taxon>
        <taxon>Desulfovibrionia</taxon>
        <taxon>Desulfovibrionales</taxon>
        <taxon>Desulfovibrionaceae</taxon>
    </lineage>
</organism>
<dbReference type="PANTHER" id="PTHR47545">
    <property type="entry name" value="MULTIFUNCTIONAL CCA PROTEIN"/>
    <property type="match status" value="1"/>
</dbReference>
<evidence type="ECO:0000256" key="7">
    <source>
        <dbReference type="ARBA" id="ARBA00022800"/>
    </source>
</evidence>
<dbReference type="SUPFAM" id="SSF81301">
    <property type="entry name" value="Nucleotidyltransferase"/>
    <property type="match status" value="1"/>
</dbReference>
<protein>
    <submittedName>
        <fullName evidence="15">tRNA nucleotidyltransferase</fullName>
    </submittedName>
</protein>
<keyword evidence="2 11" id="KW-0808">Transferase</keyword>
<evidence type="ECO:0000259" key="14">
    <source>
        <dbReference type="Pfam" id="PF12627"/>
    </source>
</evidence>
<keyword evidence="8" id="KW-0067">ATP-binding</keyword>
<feature type="domain" description="tRNA nucleotidyltransferase/poly(A) polymerase RNA and SrmB- binding" evidence="14">
    <location>
        <begin position="132"/>
        <end position="194"/>
    </location>
</feature>